<dbReference type="Proteomes" id="UP000593568">
    <property type="component" value="Unassembled WGS sequence"/>
</dbReference>
<dbReference type="EMBL" id="JABEZW010000011">
    <property type="protein sequence ID" value="MBA0780329.1"/>
    <property type="molecule type" value="Genomic_DNA"/>
</dbReference>
<accession>A0A7J9F4U6</accession>
<keyword evidence="2" id="KW-1185">Reference proteome</keyword>
<proteinExistence type="predicted"/>
<evidence type="ECO:0000313" key="1">
    <source>
        <dbReference type="EMBL" id="MBA0780329.1"/>
    </source>
</evidence>
<protein>
    <submittedName>
        <fullName evidence="1">Uncharacterized protein</fullName>
    </submittedName>
</protein>
<dbReference type="AlphaFoldDB" id="A0A7J9F4U6"/>
<reference evidence="1 2" key="1">
    <citation type="journal article" date="2019" name="Genome Biol. Evol.">
        <title>Insights into the evolution of the New World diploid cottons (Gossypium, subgenus Houzingenia) based on genome sequencing.</title>
        <authorList>
            <person name="Grover C.E."/>
            <person name="Arick M.A. 2nd"/>
            <person name="Thrash A."/>
            <person name="Conover J.L."/>
            <person name="Sanders W.S."/>
            <person name="Peterson D.G."/>
            <person name="Frelichowski J.E."/>
            <person name="Scheffler J.A."/>
            <person name="Scheffler B.E."/>
            <person name="Wendel J.F."/>
        </authorList>
    </citation>
    <scope>NUCLEOTIDE SEQUENCE [LARGE SCALE GENOMIC DNA]</scope>
    <source>
        <strain evidence="1">8</strain>
        <tissue evidence="1">Leaf</tissue>
    </source>
</reference>
<comment type="caution">
    <text evidence="1">The sequence shown here is derived from an EMBL/GenBank/DDBJ whole genome shotgun (WGS) entry which is preliminary data.</text>
</comment>
<evidence type="ECO:0000313" key="2">
    <source>
        <dbReference type="Proteomes" id="UP000593568"/>
    </source>
</evidence>
<gene>
    <name evidence="1" type="ORF">Gotri_004441</name>
</gene>
<organism evidence="1 2">
    <name type="scientific">Gossypium trilobum</name>
    <dbReference type="NCBI Taxonomy" id="34281"/>
    <lineage>
        <taxon>Eukaryota</taxon>
        <taxon>Viridiplantae</taxon>
        <taxon>Streptophyta</taxon>
        <taxon>Embryophyta</taxon>
        <taxon>Tracheophyta</taxon>
        <taxon>Spermatophyta</taxon>
        <taxon>Magnoliopsida</taxon>
        <taxon>eudicotyledons</taxon>
        <taxon>Gunneridae</taxon>
        <taxon>Pentapetalae</taxon>
        <taxon>rosids</taxon>
        <taxon>malvids</taxon>
        <taxon>Malvales</taxon>
        <taxon>Malvaceae</taxon>
        <taxon>Malvoideae</taxon>
        <taxon>Gossypium</taxon>
    </lineage>
</organism>
<name>A0A7J9F4U6_9ROSI</name>
<sequence length="40" mass="4553">MLGAYPSPYMYPKPYMFHFLSPIPGWNAWPGASLFSMTPT</sequence>